<dbReference type="InterPro" id="IPR050678">
    <property type="entry name" value="DNA_Partitioning_ATPase"/>
</dbReference>
<organism evidence="2 3">
    <name type="scientific">Meiothermus granaticius NBRC 107808</name>
    <dbReference type="NCBI Taxonomy" id="1227551"/>
    <lineage>
        <taxon>Bacteria</taxon>
        <taxon>Thermotogati</taxon>
        <taxon>Deinococcota</taxon>
        <taxon>Deinococci</taxon>
        <taxon>Thermales</taxon>
        <taxon>Thermaceae</taxon>
        <taxon>Meiothermus</taxon>
    </lineage>
</organism>
<name>A0A399F4A2_9DEIN</name>
<evidence type="ECO:0000313" key="2">
    <source>
        <dbReference type="EMBL" id="RIH91524.1"/>
    </source>
</evidence>
<reference evidence="2 3" key="1">
    <citation type="submission" date="2018-08" db="EMBL/GenBank/DDBJ databases">
        <title>Meiothermus granaticius genome AF-68 sequencing project.</title>
        <authorList>
            <person name="Da Costa M.S."/>
            <person name="Albuquerque L."/>
            <person name="Raposo P."/>
            <person name="Froufe H.J.C."/>
            <person name="Barroso C.S."/>
            <person name="Egas C."/>
        </authorList>
    </citation>
    <scope>NUCLEOTIDE SEQUENCE [LARGE SCALE GENOMIC DNA]</scope>
    <source>
        <strain evidence="2 3">AF-68</strain>
    </source>
</reference>
<dbReference type="PANTHER" id="PTHR13696:SF99">
    <property type="entry name" value="COBYRINIC ACID AC-DIAMIDE SYNTHASE"/>
    <property type="match status" value="1"/>
</dbReference>
<dbReference type="AlphaFoldDB" id="A0A399F4A2"/>
<dbReference type="PIRSF" id="PIRSF009320">
    <property type="entry name" value="Nuc_binding_HP_1000"/>
    <property type="match status" value="1"/>
</dbReference>
<proteinExistence type="predicted"/>
<dbReference type="Gene3D" id="3.40.50.300">
    <property type="entry name" value="P-loop containing nucleotide triphosphate hydrolases"/>
    <property type="match status" value="1"/>
</dbReference>
<dbReference type="RefSeq" id="WP_119358038.1">
    <property type="nucleotide sequence ID" value="NZ_BJXM01000024.1"/>
</dbReference>
<dbReference type="InterPro" id="IPR025669">
    <property type="entry name" value="AAA_dom"/>
</dbReference>
<evidence type="ECO:0000259" key="1">
    <source>
        <dbReference type="Pfam" id="PF13614"/>
    </source>
</evidence>
<accession>A0A399F4A2</accession>
<dbReference type="EC" id="3.6.-.-" evidence="2"/>
<keyword evidence="3" id="KW-1185">Reference proteome</keyword>
<dbReference type="EMBL" id="QWLB01000040">
    <property type="protein sequence ID" value="RIH91524.1"/>
    <property type="molecule type" value="Genomic_DNA"/>
</dbReference>
<dbReference type="SUPFAM" id="SSF52540">
    <property type="entry name" value="P-loop containing nucleoside triphosphate hydrolases"/>
    <property type="match status" value="1"/>
</dbReference>
<dbReference type="OrthoDB" id="9815116at2"/>
<dbReference type="PANTHER" id="PTHR13696">
    <property type="entry name" value="P-LOOP CONTAINING NUCLEOSIDE TRIPHOSPHATE HYDROLASE"/>
    <property type="match status" value="1"/>
</dbReference>
<feature type="domain" description="AAA" evidence="1">
    <location>
        <begin position="3"/>
        <end position="179"/>
    </location>
</feature>
<dbReference type="InterPro" id="IPR027417">
    <property type="entry name" value="P-loop_NTPase"/>
</dbReference>
<comment type="caution">
    <text evidence="2">The sequence shown here is derived from an EMBL/GenBank/DDBJ whole genome shotgun (WGS) entry which is preliminary data.</text>
</comment>
<dbReference type="CDD" id="cd02042">
    <property type="entry name" value="ParAB_family"/>
    <property type="match status" value="1"/>
</dbReference>
<dbReference type="GO" id="GO:0016787">
    <property type="term" value="F:hydrolase activity"/>
    <property type="evidence" value="ECO:0007669"/>
    <property type="project" value="UniProtKB-KW"/>
</dbReference>
<evidence type="ECO:0000313" key="3">
    <source>
        <dbReference type="Proteomes" id="UP000266178"/>
    </source>
</evidence>
<sequence>MARVIALANQKGGVAKTTTAINLGAALAERGLKVLLVDADPQANLTVGMGLDPSGFEQTLSSVLAREEGDLAEAVYETDDANLQVVPADIELADVEFAMINRFSRETLLRSSLSPGLLHHYDFILIDSPPNLGMLTINVLGAAHEVIVPVATHFFALQGLTTLLSRLRYIQGKLNPELRVLGLLATRFDGRTLLAQQVLAQLPEFGLPVFKTVIHEAVRLAEAPSQGRTILEYQGESASAAQYRQLAEEVLA</sequence>
<dbReference type="FunFam" id="3.40.50.300:FF:000285">
    <property type="entry name" value="Sporulation initiation inhibitor Soj"/>
    <property type="match status" value="1"/>
</dbReference>
<dbReference type="Pfam" id="PF13614">
    <property type="entry name" value="AAA_31"/>
    <property type="match status" value="1"/>
</dbReference>
<gene>
    <name evidence="2" type="primary">soj_2</name>
    <name evidence="2" type="ORF">Mgrana_02589</name>
</gene>
<keyword evidence="2" id="KW-0378">Hydrolase</keyword>
<dbReference type="Proteomes" id="UP000266178">
    <property type="component" value="Unassembled WGS sequence"/>
</dbReference>
<protein>
    <submittedName>
        <fullName evidence="2">Sporulation initiation inhibitor protein Soj</fullName>
        <ecNumber evidence="2">3.6.-.-</ecNumber>
    </submittedName>
</protein>